<dbReference type="CDD" id="cd06468">
    <property type="entry name" value="p23_CacyBP"/>
    <property type="match status" value="1"/>
</dbReference>
<name>A0ABQ6N637_9STRA</name>
<dbReference type="InterPro" id="IPR037893">
    <property type="entry name" value="CS_CacyBP"/>
</dbReference>
<dbReference type="Gene3D" id="2.60.40.790">
    <property type="match status" value="1"/>
</dbReference>
<organism evidence="2 3">
    <name type="scientific">Tetraparma gracilis</name>
    <dbReference type="NCBI Taxonomy" id="2962635"/>
    <lineage>
        <taxon>Eukaryota</taxon>
        <taxon>Sar</taxon>
        <taxon>Stramenopiles</taxon>
        <taxon>Ochrophyta</taxon>
        <taxon>Bolidophyceae</taxon>
        <taxon>Parmales</taxon>
        <taxon>Triparmaceae</taxon>
        <taxon>Tetraparma</taxon>
    </lineage>
</organism>
<sequence>MAEEEAAAASALADNIDRKGRNAYYYAHAHKSDGPDWDGKEEPQLLKTESTPAAGVEPVLVAKQITNYAWGDEDMKVKVYIDLPKIGELPKENITLDWTPTSFTLTIRDYEGGNLKLHYGRLFAEIENAKIKTKPEKILLTLFKTEETAWPCMNEGTPSK</sequence>
<reference evidence="2 3" key="1">
    <citation type="journal article" date="2023" name="Commun. Biol.">
        <title>Genome analysis of Parmales, the sister group of diatoms, reveals the evolutionary specialization of diatoms from phago-mixotrophs to photoautotrophs.</title>
        <authorList>
            <person name="Ban H."/>
            <person name="Sato S."/>
            <person name="Yoshikawa S."/>
            <person name="Yamada K."/>
            <person name="Nakamura Y."/>
            <person name="Ichinomiya M."/>
            <person name="Sato N."/>
            <person name="Blanc-Mathieu R."/>
            <person name="Endo H."/>
            <person name="Kuwata A."/>
            <person name="Ogata H."/>
        </authorList>
    </citation>
    <scope>NUCLEOTIDE SEQUENCE [LARGE SCALE GENOMIC DNA]</scope>
</reference>
<evidence type="ECO:0000259" key="1">
    <source>
        <dbReference type="PROSITE" id="PS51203"/>
    </source>
</evidence>
<evidence type="ECO:0000313" key="3">
    <source>
        <dbReference type="Proteomes" id="UP001165060"/>
    </source>
</evidence>
<accession>A0ABQ6N637</accession>
<dbReference type="Proteomes" id="UP001165060">
    <property type="component" value="Unassembled WGS sequence"/>
</dbReference>
<dbReference type="Pfam" id="PF04969">
    <property type="entry name" value="CS"/>
    <property type="match status" value="1"/>
</dbReference>
<dbReference type="InterPro" id="IPR052289">
    <property type="entry name" value="Calcyclin-binding_UBL-bridge"/>
</dbReference>
<dbReference type="PANTHER" id="PTHR13164:SF6">
    <property type="entry name" value="CS DOMAIN-CONTAINING PROTEIN"/>
    <property type="match status" value="1"/>
</dbReference>
<dbReference type="InterPro" id="IPR007052">
    <property type="entry name" value="CS_dom"/>
</dbReference>
<protein>
    <recommendedName>
        <fullName evidence="1">CS domain-containing protein</fullName>
    </recommendedName>
</protein>
<proteinExistence type="predicted"/>
<gene>
    <name evidence="2" type="ORF">TeGR_g5696</name>
</gene>
<dbReference type="InterPro" id="IPR008978">
    <property type="entry name" value="HSP20-like_chaperone"/>
</dbReference>
<dbReference type="SUPFAM" id="SSF49764">
    <property type="entry name" value="HSP20-like chaperones"/>
    <property type="match status" value="1"/>
</dbReference>
<keyword evidence="3" id="KW-1185">Reference proteome</keyword>
<comment type="caution">
    <text evidence="2">The sequence shown here is derived from an EMBL/GenBank/DDBJ whole genome shotgun (WGS) entry which is preliminary data.</text>
</comment>
<dbReference type="EMBL" id="BRYB01001002">
    <property type="protein sequence ID" value="GMI41468.1"/>
    <property type="molecule type" value="Genomic_DNA"/>
</dbReference>
<evidence type="ECO:0000313" key="2">
    <source>
        <dbReference type="EMBL" id="GMI41468.1"/>
    </source>
</evidence>
<feature type="domain" description="CS" evidence="1">
    <location>
        <begin position="63"/>
        <end position="154"/>
    </location>
</feature>
<dbReference type="PROSITE" id="PS51203">
    <property type="entry name" value="CS"/>
    <property type="match status" value="1"/>
</dbReference>
<dbReference type="PANTHER" id="PTHR13164">
    <property type="entry name" value="CALICYLIN BINDING PROTEIN"/>
    <property type="match status" value="1"/>
</dbReference>